<organism evidence="2 3">
    <name type="scientific">Haematococcus lacustris</name>
    <name type="common">Green alga</name>
    <name type="synonym">Haematococcus pluvialis</name>
    <dbReference type="NCBI Taxonomy" id="44745"/>
    <lineage>
        <taxon>Eukaryota</taxon>
        <taxon>Viridiplantae</taxon>
        <taxon>Chlorophyta</taxon>
        <taxon>core chlorophytes</taxon>
        <taxon>Chlorophyceae</taxon>
        <taxon>CS clade</taxon>
        <taxon>Chlamydomonadales</taxon>
        <taxon>Haematococcaceae</taxon>
        <taxon>Haematococcus</taxon>
    </lineage>
</organism>
<feature type="region of interest" description="Disordered" evidence="1">
    <location>
        <begin position="1"/>
        <end position="36"/>
    </location>
</feature>
<evidence type="ECO:0000313" key="3">
    <source>
        <dbReference type="Proteomes" id="UP000485058"/>
    </source>
</evidence>
<dbReference type="Proteomes" id="UP000485058">
    <property type="component" value="Unassembled WGS sequence"/>
</dbReference>
<evidence type="ECO:0000256" key="1">
    <source>
        <dbReference type="SAM" id="MobiDB-lite"/>
    </source>
</evidence>
<proteinExistence type="predicted"/>
<feature type="non-terminal residue" evidence="2">
    <location>
        <position position="1"/>
    </location>
</feature>
<dbReference type="AlphaFoldDB" id="A0A6A0A4L1"/>
<dbReference type="EMBL" id="BLLF01002929">
    <property type="protein sequence ID" value="GFH25822.1"/>
    <property type="molecule type" value="Genomic_DNA"/>
</dbReference>
<gene>
    <name evidence="2" type="ORF">HaLaN_23854</name>
</gene>
<name>A0A6A0A4L1_HAELA</name>
<reference evidence="2 3" key="1">
    <citation type="submission" date="2020-02" db="EMBL/GenBank/DDBJ databases">
        <title>Draft genome sequence of Haematococcus lacustris strain NIES-144.</title>
        <authorList>
            <person name="Morimoto D."/>
            <person name="Nakagawa S."/>
            <person name="Yoshida T."/>
            <person name="Sawayama S."/>
        </authorList>
    </citation>
    <scope>NUCLEOTIDE SEQUENCE [LARGE SCALE GENOMIC DNA]</scope>
    <source>
        <strain evidence="2 3">NIES-144</strain>
    </source>
</reference>
<protein>
    <submittedName>
        <fullName evidence="2">Uncharacterized protein</fullName>
    </submittedName>
</protein>
<keyword evidence="3" id="KW-1185">Reference proteome</keyword>
<comment type="caution">
    <text evidence="2">The sequence shown here is derived from an EMBL/GenBank/DDBJ whole genome shotgun (WGS) entry which is preliminary data.</text>
</comment>
<sequence length="62" mass="6376">MEHDATNPPQYLDAEVDGSGRADAVLSESKARSTQEAPRGCEASIACVHATIDCPAFASGLG</sequence>
<evidence type="ECO:0000313" key="2">
    <source>
        <dbReference type="EMBL" id="GFH25822.1"/>
    </source>
</evidence>
<accession>A0A6A0A4L1</accession>